<organism evidence="3 4">
    <name type="scientific">Xanthobacter agilis</name>
    <dbReference type="NCBI Taxonomy" id="47492"/>
    <lineage>
        <taxon>Bacteria</taxon>
        <taxon>Pseudomonadati</taxon>
        <taxon>Pseudomonadota</taxon>
        <taxon>Alphaproteobacteria</taxon>
        <taxon>Hyphomicrobiales</taxon>
        <taxon>Xanthobacteraceae</taxon>
        <taxon>Xanthobacter</taxon>
    </lineage>
</organism>
<keyword evidence="4" id="KW-1185">Reference proteome</keyword>
<keyword evidence="3" id="KW-0540">Nuclease</keyword>
<dbReference type="Gene3D" id="3.30.1370.110">
    <property type="match status" value="1"/>
</dbReference>
<dbReference type="Pfam" id="PF01713">
    <property type="entry name" value="Smr"/>
    <property type="match status" value="1"/>
</dbReference>
<gene>
    <name evidence="3" type="ORF">QOZ94_000273</name>
</gene>
<accession>A0ABU0L8N9</accession>
<dbReference type="SUPFAM" id="SSF160443">
    <property type="entry name" value="SMR domain-like"/>
    <property type="match status" value="1"/>
</dbReference>
<evidence type="ECO:0000259" key="2">
    <source>
        <dbReference type="PROSITE" id="PS50828"/>
    </source>
</evidence>
<dbReference type="PANTHER" id="PTHR35562:SF2">
    <property type="entry name" value="DNA ENDONUCLEASE SMRA-RELATED"/>
    <property type="match status" value="1"/>
</dbReference>
<sequence>MTPRATTRRGRRRLLSGEERALWAHVVREVKPLRPQPPTGDPAEGVAPPVDGTPAPRPTSPPTMSLPTMTAKPAPAVPPSPPPLAPLEHKARRRLSRGAEVDARIDLHGLTQTAAHRRLRLFLVEAQALGHGVVLVITGKGDPDRLGGLFGEGRGVLRRAVPLWLAEPEMRSVVVGFEAAGRRHGGEGALYVRIRRRRDRGMD</sequence>
<dbReference type="InterPro" id="IPR002625">
    <property type="entry name" value="Smr_dom"/>
</dbReference>
<comment type="caution">
    <text evidence="3">The sequence shown here is derived from an EMBL/GenBank/DDBJ whole genome shotgun (WGS) entry which is preliminary data.</text>
</comment>
<dbReference type="InterPro" id="IPR036063">
    <property type="entry name" value="Smr_dom_sf"/>
</dbReference>
<dbReference type="PANTHER" id="PTHR35562">
    <property type="entry name" value="DNA ENDONUCLEASE SMRA-RELATED"/>
    <property type="match status" value="1"/>
</dbReference>
<evidence type="ECO:0000313" key="3">
    <source>
        <dbReference type="EMBL" id="MDQ0503503.1"/>
    </source>
</evidence>
<feature type="compositionally biased region" description="Low complexity" evidence="1">
    <location>
        <begin position="62"/>
        <end position="74"/>
    </location>
</feature>
<feature type="domain" description="Smr" evidence="2">
    <location>
        <begin position="105"/>
        <end position="195"/>
    </location>
</feature>
<feature type="region of interest" description="Disordered" evidence="1">
    <location>
        <begin position="30"/>
        <end position="84"/>
    </location>
</feature>
<evidence type="ECO:0000313" key="4">
    <source>
        <dbReference type="Proteomes" id="UP001241747"/>
    </source>
</evidence>
<dbReference type="SMART" id="SM00463">
    <property type="entry name" value="SMR"/>
    <property type="match status" value="1"/>
</dbReference>
<name>A0ABU0L8N9_XANAG</name>
<dbReference type="Proteomes" id="UP001241747">
    <property type="component" value="Unassembled WGS sequence"/>
</dbReference>
<protein>
    <submittedName>
        <fullName evidence="3">DNA-nicking Smr family endonuclease</fullName>
    </submittedName>
</protein>
<proteinExistence type="predicted"/>
<keyword evidence="3" id="KW-0255">Endonuclease</keyword>
<dbReference type="EMBL" id="JAUSVY010000001">
    <property type="protein sequence ID" value="MDQ0503503.1"/>
    <property type="molecule type" value="Genomic_DNA"/>
</dbReference>
<dbReference type="PROSITE" id="PS50828">
    <property type="entry name" value="SMR"/>
    <property type="match status" value="1"/>
</dbReference>
<evidence type="ECO:0000256" key="1">
    <source>
        <dbReference type="SAM" id="MobiDB-lite"/>
    </source>
</evidence>
<dbReference type="RefSeq" id="WP_237344182.1">
    <property type="nucleotide sequence ID" value="NZ_JABWGX010000003.1"/>
</dbReference>
<feature type="compositionally biased region" description="Pro residues" evidence="1">
    <location>
        <begin position="75"/>
        <end position="84"/>
    </location>
</feature>
<keyword evidence="3" id="KW-0378">Hydrolase</keyword>
<reference evidence="3 4" key="1">
    <citation type="submission" date="2023-07" db="EMBL/GenBank/DDBJ databases">
        <title>Genomic Encyclopedia of Type Strains, Phase IV (KMG-IV): sequencing the most valuable type-strain genomes for metagenomic binning, comparative biology and taxonomic classification.</title>
        <authorList>
            <person name="Goeker M."/>
        </authorList>
    </citation>
    <scope>NUCLEOTIDE SEQUENCE [LARGE SCALE GENOMIC DNA]</scope>
    <source>
        <strain evidence="3 4">DSM 3770</strain>
    </source>
</reference>
<dbReference type="GO" id="GO:0004519">
    <property type="term" value="F:endonuclease activity"/>
    <property type="evidence" value="ECO:0007669"/>
    <property type="project" value="UniProtKB-KW"/>
</dbReference>